<accession>A0ABN3XTP3</accession>
<protein>
    <recommendedName>
        <fullName evidence="3">ANTAR domain-containing protein</fullName>
    </recommendedName>
</protein>
<comment type="caution">
    <text evidence="1">The sequence shown here is derived from an EMBL/GenBank/DDBJ whole genome shotgun (WGS) entry which is preliminary data.</text>
</comment>
<proteinExistence type="predicted"/>
<name>A0ABN3XTP3_9ACTN</name>
<organism evidence="1 2">
    <name type="scientific">Streptosporangium longisporum</name>
    <dbReference type="NCBI Taxonomy" id="46187"/>
    <lineage>
        <taxon>Bacteria</taxon>
        <taxon>Bacillati</taxon>
        <taxon>Actinomycetota</taxon>
        <taxon>Actinomycetes</taxon>
        <taxon>Streptosporangiales</taxon>
        <taxon>Streptosporangiaceae</taxon>
        <taxon>Streptosporangium</taxon>
    </lineage>
</organism>
<dbReference type="Proteomes" id="UP001499930">
    <property type="component" value="Unassembled WGS sequence"/>
</dbReference>
<sequence length="83" mass="9065">MTADEPQWEEDFRAALEHIKDTATYATRILVAQEAMGWMYRGDLEGARRAVAKLPPDQLAALSAAAAALAALADEEMIRHANP</sequence>
<reference evidence="1 2" key="1">
    <citation type="journal article" date="2019" name="Int. J. Syst. Evol. Microbiol.">
        <title>The Global Catalogue of Microorganisms (GCM) 10K type strain sequencing project: providing services to taxonomists for standard genome sequencing and annotation.</title>
        <authorList>
            <consortium name="The Broad Institute Genomics Platform"/>
            <consortium name="The Broad Institute Genome Sequencing Center for Infectious Disease"/>
            <person name="Wu L."/>
            <person name="Ma J."/>
        </authorList>
    </citation>
    <scope>NUCLEOTIDE SEQUENCE [LARGE SCALE GENOMIC DNA]</scope>
    <source>
        <strain evidence="1 2">JCM 3106</strain>
    </source>
</reference>
<evidence type="ECO:0000313" key="2">
    <source>
        <dbReference type="Proteomes" id="UP001499930"/>
    </source>
</evidence>
<dbReference type="EMBL" id="BAAAWD010000004">
    <property type="protein sequence ID" value="GAA2990580.1"/>
    <property type="molecule type" value="Genomic_DNA"/>
</dbReference>
<evidence type="ECO:0000313" key="1">
    <source>
        <dbReference type="EMBL" id="GAA2990580.1"/>
    </source>
</evidence>
<evidence type="ECO:0008006" key="3">
    <source>
        <dbReference type="Google" id="ProtNLM"/>
    </source>
</evidence>
<keyword evidence="2" id="KW-1185">Reference proteome</keyword>
<gene>
    <name evidence="1" type="ORF">GCM10017559_08270</name>
</gene>